<feature type="coiled-coil region" evidence="7">
    <location>
        <begin position="244"/>
        <end position="271"/>
    </location>
</feature>
<dbReference type="Gene3D" id="1.10.287.950">
    <property type="entry name" value="Methyl-accepting chemotaxis protein"/>
    <property type="match status" value="1"/>
</dbReference>
<evidence type="ECO:0000256" key="1">
    <source>
        <dbReference type="ARBA" id="ARBA00004236"/>
    </source>
</evidence>
<evidence type="ECO:0000256" key="6">
    <source>
        <dbReference type="PROSITE-ProRule" id="PRU00284"/>
    </source>
</evidence>
<dbReference type="SMART" id="SM00283">
    <property type="entry name" value="MA"/>
    <property type="match status" value="1"/>
</dbReference>
<feature type="domain" description="Methyl-accepting transducer" evidence="9">
    <location>
        <begin position="275"/>
        <end position="525"/>
    </location>
</feature>
<evidence type="ECO:0000256" key="2">
    <source>
        <dbReference type="ARBA" id="ARBA00022475"/>
    </source>
</evidence>
<evidence type="ECO:0000259" key="10">
    <source>
        <dbReference type="PROSITE" id="PS50885"/>
    </source>
</evidence>
<evidence type="ECO:0000259" key="9">
    <source>
        <dbReference type="PROSITE" id="PS50111"/>
    </source>
</evidence>
<evidence type="ECO:0000256" key="3">
    <source>
        <dbReference type="ARBA" id="ARBA00023136"/>
    </source>
</evidence>
<feature type="transmembrane region" description="Helical" evidence="8">
    <location>
        <begin position="180"/>
        <end position="206"/>
    </location>
</feature>
<dbReference type="InterPro" id="IPR003660">
    <property type="entry name" value="HAMP_dom"/>
</dbReference>
<dbReference type="PANTHER" id="PTHR32089:SF112">
    <property type="entry name" value="LYSOZYME-LIKE PROTEIN-RELATED"/>
    <property type="match status" value="1"/>
</dbReference>
<keyword evidence="4 6" id="KW-0807">Transducer</keyword>
<dbReference type="InterPro" id="IPR004089">
    <property type="entry name" value="MCPsignal_dom"/>
</dbReference>
<dbReference type="PANTHER" id="PTHR32089">
    <property type="entry name" value="METHYL-ACCEPTING CHEMOTAXIS PROTEIN MCPB"/>
    <property type="match status" value="1"/>
</dbReference>
<evidence type="ECO:0000256" key="5">
    <source>
        <dbReference type="ARBA" id="ARBA00029447"/>
    </source>
</evidence>
<accession>A0ABU5CWG9</accession>
<protein>
    <submittedName>
        <fullName evidence="11">Methyl-accepting chemotaxis protein</fullName>
    </submittedName>
</protein>
<dbReference type="CDD" id="cd11386">
    <property type="entry name" value="MCP_signal"/>
    <property type="match status" value="1"/>
</dbReference>
<reference evidence="11 12" key="1">
    <citation type="submission" date="2023-10" db="EMBL/GenBank/DDBJ databases">
        <title>Virgibacillus soli CC-YMP-6 genome.</title>
        <authorList>
            <person name="Miliotis G."/>
            <person name="Sengupta P."/>
            <person name="Hameed A."/>
            <person name="Chuvochina M."/>
            <person name="Mcdonagh F."/>
            <person name="Simpson A.C."/>
            <person name="Singh N.K."/>
            <person name="Rekha P.D."/>
            <person name="Raman K."/>
            <person name="Hugenholtz P."/>
            <person name="Venkateswaran K."/>
        </authorList>
    </citation>
    <scope>NUCLEOTIDE SEQUENCE [LARGE SCALE GENOMIC DNA]</scope>
    <source>
        <strain evidence="11 12">CC-YMP-6</strain>
    </source>
</reference>
<dbReference type="CDD" id="cd06225">
    <property type="entry name" value="HAMP"/>
    <property type="match status" value="1"/>
</dbReference>
<keyword evidence="12" id="KW-1185">Reference proteome</keyword>
<feature type="transmembrane region" description="Helical" evidence="8">
    <location>
        <begin position="12"/>
        <end position="31"/>
    </location>
</feature>
<keyword evidence="8" id="KW-1133">Transmembrane helix</keyword>
<evidence type="ECO:0000256" key="8">
    <source>
        <dbReference type="SAM" id="Phobius"/>
    </source>
</evidence>
<sequence>MLKLKSIKQKMLLGFSIIILFVVIFGIYNFFSVQSVNKQTQEMVDKQVQLLIADEQLDASMSGRIATARGYVLYGKPNFKELFEHYTEQGQQYEAIARKIGVTDEFEDLIKQTKEWREYVTNHVFAEYDKGNKDLAIENLEKKSSLARQIMSGYEELANKKEVAIKESGESIVQNGKKSLIISSIVISLVIILTILTAFVTSNIITRPIKMVTNRMKLIASGDLSHEPLETKLQDESGQLIVSTNEMNNNIRELLNEINAVSETVSGHSEELTQTTDEVKAGSNQIATTMQELATGSESQASNASDLSAVMGSFTTKVQDASTNGERVSKYSHEVMQMTSEGTKLMNMSTEQMAKVNQIVHDAVRKVEGLDTHAKEITKLVSVIKDISEQTNLLALNAAIEAARAGEHGRGFAVVADEVRKLAEQVSLSVSDITSIVSNIQNESSNVSNSLEEGYKEVEQGSNQIKETSETFTRISDTLGGMAANIHIVSENLADILANTQEMNASVMEIASISEESSAAVEQTSAATQQTNSSMEEVAQSSDELAKLAEELNKLIRRFKL</sequence>
<evidence type="ECO:0000256" key="4">
    <source>
        <dbReference type="ARBA" id="ARBA00023224"/>
    </source>
</evidence>
<comment type="similarity">
    <text evidence="5">Belongs to the methyl-accepting chemotaxis (MCP) protein family.</text>
</comment>
<keyword evidence="3 8" id="KW-0472">Membrane</keyword>
<keyword evidence="2" id="KW-1003">Cell membrane</keyword>
<dbReference type="Proteomes" id="UP001275315">
    <property type="component" value="Unassembled WGS sequence"/>
</dbReference>
<feature type="domain" description="HAMP" evidence="10">
    <location>
        <begin position="203"/>
        <end position="256"/>
    </location>
</feature>
<dbReference type="RefSeq" id="WP_320381040.1">
    <property type="nucleotide sequence ID" value="NZ_JAWDIQ010000003.1"/>
</dbReference>
<evidence type="ECO:0000313" key="12">
    <source>
        <dbReference type="Proteomes" id="UP001275315"/>
    </source>
</evidence>
<dbReference type="Pfam" id="PF00672">
    <property type="entry name" value="HAMP"/>
    <property type="match status" value="1"/>
</dbReference>
<dbReference type="PROSITE" id="PS50885">
    <property type="entry name" value="HAMP"/>
    <property type="match status" value="1"/>
</dbReference>
<keyword evidence="7" id="KW-0175">Coiled coil</keyword>
<dbReference type="Pfam" id="PF00015">
    <property type="entry name" value="MCPsignal"/>
    <property type="match status" value="1"/>
</dbReference>
<comment type="subcellular location">
    <subcellularLocation>
        <location evidence="1">Cell membrane</location>
    </subcellularLocation>
</comment>
<evidence type="ECO:0000313" key="11">
    <source>
        <dbReference type="EMBL" id="MDY0410174.1"/>
    </source>
</evidence>
<evidence type="ECO:0000256" key="7">
    <source>
        <dbReference type="SAM" id="Coils"/>
    </source>
</evidence>
<proteinExistence type="inferred from homology"/>
<comment type="caution">
    <text evidence="11">The sequence shown here is derived from an EMBL/GenBank/DDBJ whole genome shotgun (WGS) entry which is preliminary data.</text>
</comment>
<dbReference type="PROSITE" id="PS50111">
    <property type="entry name" value="CHEMOTAXIS_TRANSDUC_2"/>
    <property type="match status" value="1"/>
</dbReference>
<organism evidence="11 12">
    <name type="scientific">Paracerasibacillus soli</name>
    <dbReference type="NCBI Taxonomy" id="480284"/>
    <lineage>
        <taxon>Bacteria</taxon>
        <taxon>Bacillati</taxon>
        <taxon>Bacillota</taxon>
        <taxon>Bacilli</taxon>
        <taxon>Bacillales</taxon>
        <taxon>Bacillaceae</taxon>
        <taxon>Paracerasibacillus</taxon>
    </lineage>
</organism>
<name>A0ABU5CWG9_9BACI</name>
<gene>
    <name evidence="11" type="ORF">RWD45_18495</name>
</gene>
<dbReference type="SMART" id="SM00304">
    <property type="entry name" value="HAMP"/>
    <property type="match status" value="1"/>
</dbReference>
<dbReference type="SUPFAM" id="SSF58104">
    <property type="entry name" value="Methyl-accepting chemotaxis protein (MCP) signaling domain"/>
    <property type="match status" value="1"/>
</dbReference>
<dbReference type="EMBL" id="JAWDIQ010000003">
    <property type="protein sequence ID" value="MDY0410174.1"/>
    <property type="molecule type" value="Genomic_DNA"/>
</dbReference>
<keyword evidence="8" id="KW-0812">Transmembrane</keyword>